<accession>A0A8S9KL02</accession>
<protein>
    <submittedName>
        <fullName evidence="1">Uncharacterized protein</fullName>
    </submittedName>
</protein>
<proteinExistence type="predicted"/>
<gene>
    <name evidence="1" type="ORF">F2Q70_00045131</name>
</gene>
<sequence length="59" mass="6739">MRMKSKAVAATGIMIRHARIFERIFVDRLAVWHFGGADCSPVIGSSWRIGIDIGRLRRR</sequence>
<organism evidence="1">
    <name type="scientific">Brassica cretica</name>
    <name type="common">Mustard</name>
    <dbReference type="NCBI Taxonomy" id="69181"/>
    <lineage>
        <taxon>Eukaryota</taxon>
        <taxon>Viridiplantae</taxon>
        <taxon>Streptophyta</taxon>
        <taxon>Embryophyta</taxon>
        <taxon>Tracheophyta</taxon>
        <taxon>Spermatophyta</taxon>
        <taxon>Magnoliopsida</taxon>
        <taxon>eudicotyledons</taxon>
        <taxon>Gunneridae</taxon>
        <taxon>Pentapetalae</taxon>
        <taxon>rosids</taxon>
        <taxon>malvids</taxon>
        <taxon>Brassicales</taxon>
        <taxon>Brassicaceae</taxon>
        <taxon>Brassiceae</taxon>
        <taxon>Brassica</taxon>
    </lineage>
</organism>
<dbReference type="EMBL" id="QGKY02000164">
    <property type="protein sequence ID" value="KAF2594621.1"/>
    <property type="molecule type" value="Genomic_DNA"/>
</dbReference>
<dbReference type="AlphaFoldDB" id="A0A8S9KL02"/>
<evidence type="ECO:0000313" key="1">
    <source>
        <dbReference type="EMBL" id="KAF2594621.1"/>
    </source>
</evidence>
<comment type="caution">
    <text evidence="1">The sequence shown here is derived from an EMBL/GenBank/DDBJ whole genome shotgun (WGS) entry which is preliminary data.</text>
</comment>
<reference evidence="1" key="1">
    <citation type="submission" date="2019-12" db="EMBL/GenBank/DDBJ databases">
        <title>Genome sequencing and annotation of Brassica cretica.</title>
        <authorList>
            <person name="Studholme D.J."/>
            <person name="Sarris P.F."/>
        </authorList>
    </citation>
    <scope>NUCLEOTIDE SEQUENCE</scope>
    <source>
        <strain evidence="1">PFS-102/07</strain>
        <tissue evidence="1">Leaf</tissue>
    </source>
</reference>
<name>A0A8S9KL02_BRACR</name>